<evidence type="ECO:0000256" key="1">
    <source>
        <dbReference type="SAM" id="Phobius"/>
    </source>
</evidence>
<dbReference type="EC" id="3.6.3.44" evidence="2"/>
<gene>
    <name evidence="2" type="ORF">RchiOBHm_Chr5g0015471</name>
</gene>
<dbReference type="EMBL" id="PDCK01000043">
    <property type="protein sequence ID" value="PRQ29589.1"/>
    <property type="molecule type" value="Genomic_DNA"/>
</dbReference>
<proteinExistence type="predicted"/>
<dbReference type="GO" id="GO:0016787">
    <property type="term" value="F:hydrolase activity"/>
    <property type="evidence" value="ECO:0007669"/>
    <property type="project" value="UniProtKB-KW"/>
</dbReference>
<dbReference type="STRING" id="74649.A0A2P6Q600"/>
<organism evidence="2 3">
    <name type="scientific">Rosa chinensis</name>
    <name type="common">China rose</name>
    <dbReference type="NCBI Taxonomy" id="74649"/>
    <lineage>
        <taxon>Eukaryota</taxon>
        <taxon>Viridiplantae</taxon>
        <taxon>Streptophyta</taxon>
        <taxon>Embryophyta</taxon>
        <taxon>Tracheophyta</taxon>
        <taxon>Spermatophyta</taxon>
        <taxon>Magnoliopsida</taxon>
        <taxon>eudicotyledons</taxon>
        <taxon>Gunneridae</taxon>
        <taxon>Pentapetalae</taxon>
        <taxon>rosids</taxon>
        <taxon>fabids</taxon>
        <taxon>Rosales</taxon>
        <taxon>Rosaceae</taxon>
        <taxon>Rosoideae</taxon>
        <taxon>Rosoideae incertae sedis</taxon>
        <taxon>Rosa</taxon>
    </lineage>
</organism>
<feature type="transmembrane region" description="Helical" evidence="1">
    <location>
        <begin position="35"/>
        <end position="54"/>
    </location>
</feature>
<evidence type="ECO:0000313" key="3">
    <source>
        <dbReference type="Proteomes" id="UP000238479"/>
    </source>
</evidence>
<dbReference type="Proteomes" id="UP000238479">
    <property type="component" value="Chromosome 5"/>
</dbReference>
<keyword evidence="1" id="KW-0472">Membrane</keyword>
<sequence length="360" mass="42337">MGFKPIDWYRQPVANGVWAKAASAFGSYTPCAMDSMVICISHLVLFSLCCYRIWMIKKNLKAWRFRLRSNYYNCLLGLLAGYSTAEPILRLVIGLSLFNKYGFAPFEITSLIIEALAWCSMIILIGLETKIYIREFRWYVRFLQRVLFGVLLLFYVPILDPYPGYVVLQSESLDNAEYEALPGEVETCPERHVNIFSSESYELNANAFVLLFSFVWYRKPITETDVWKLDTWDQTERLIKRSNFASFSVVNSLFYSHLHHRRNHFSIFRFQECWVEESQRSKPWLLRALNCSLGRRFWLAGFFKSMQRDDPAWIGYIYAFLIFIGVSFGVLPEAHYYQNIFRAGFRLRSTLVNFCINKKI</sequence>
<reference evidence="2 3" key="1">
    <citation type="journal article" date="2018" name="Nat. Genet.">
        <title>The Rosa genome provides new insights in the design of modern roses.</title>
        <authorList>
            <person name="Bendahmane M."/>
        </authorList>
    </citation>
    <scope>NUCLEOTIDE SEQUENCE [LARGE SCALE GENOMIC DNA]</scope>
    <source>
        <strain evidence="3">cv. Old Blush</strain>
    </source>
</reference>
<feature type="transmembrane region" description="Helical" evidence="1">
    <location>
        <begin position="313"/>
        <end position="332"/>
    </location>
</feature>
<dbReference type="Gramene" id="PRQ29589">
    <property type="protein sequence ID" value="PRQ29589"/>
    <property type="gene ID" value="RchiOBHm_Chr5g0015471"/>
</dbReference>
<accession>A0A2P6Q600</accession>
<protein>
    <submittedName>
        <fullName evidence="2">Putative xenobiotic-transporting ATPase</fullName>
        <ecNumber evidence="2">3.6.3.44</ecNumber>
    </submittedName>
</protein>
<feature type="transmembrane region" description="Helical" evidence="1">
    <location>
        <begin position="139"/>
        <end position="158"/>
    </location>
</feature>
<feature type="transmembrane region" description="Helical" evidence="1">
    <location>
        <begin position="104"/>
        <end position="127"/>
    </location>
</feature>
<dbReference type="OMA" id="ELNANAF"/>
<name>A0A2P6Q600_ROSCH</name>
<evidence type="ECO:0000313" key="2">
    <source>
        <dbReference type="EMBL" id="PRQ29589.1"/>
    </source>
</evidence>
<keyword evidence="3" id="KW-1185">Reference proteome</keyword>
<feature type="transmembrane region" description="Helical" evidence="1">
    <location>
        <begin position="75"/>
        <end position="98"/>
    </location>
</feature>
<keyword evidence="1" id="KW-0812">Transmembrane</keyword>
<dbReference type="AlphaFoldDB" id="A0A2P6Q600"/>
<keyword evidence="1" id="KW-1133">Transmembrane helix</keyword>
<comment type="caution">
    <text evidence="2">The sequence shown here is derived from an EMBL/GenBank/DDBJ whole genome shotgun (WGS) entry which is preliminary data.</text>
</comment>
<keyword evidence="2" id="KW-0378">Hydrolase</keyword>